<name>A0ACB8QFY8_9AGAM</name>
<comment type="caution">
    <text evidence="1">The sequence shown here is derived from an EMBL/GenBank/DDBJ whole genome shotgun (WGS) entry which is preliminary data.</text>
</comment>
<keyword evidence="2" id="KW-1185">Reference proteome</keyword>
<evidence type="ECO:0000313" key="2">
    <source>
        <dbReference type="Proteomes" id="UP000814128"/>
    </source>
</evidence>
<dbReference type="Proteomes" id="UP000814128">
    <property type="component" value="Unassembled WGS sequence"/>
</dbReference>
<protein>
    <submittedName>
        <fullName evidence="1">Uncharacterized protein</fullName>
    </submittedName>
</protein>
<reference evidence="1" key="2">
    <citation type="journal article" date="2022" name="New Phytol.">
        <title>Evolutionary transition to the ectomycorrhizal habit in the genomes of a hyperdiverse lineage of mushroom-forming fungi.</title>
        <authorList>
            <person name="Looney B."/>
            <person name="Miyauchi S."/>
            <person name="Morin E."/>
            <person name="Drula E."/>
            <person name="Courty P.E."/>
            <person name="Kohler A."/>
            <person name="Kuo A."/>
            <person name="LaButti K."/>
            <person name="Pangilinan J."/>
            <person name="Lipzen A."/>
            <person name="Riley R."/>
            <person name="Andreopoulos W."/>
            <person name="He G."/>
            <person name="Johnson J."/>
            <person name="Nolan M."/>
            <person name="Tritt A."/>
            <person name="Barry K.W."/>
            <person name="Grigoriev I.V."/>
            <person name="Nagy L.G."/>
            <person name="Hibbett D."/>
            <person name="Henrissat B."/>
            <person name="Matheny P.B."/>
            <person name="Labbe J."/>
            <person name="Martin F.M."/>
        </authorList>
    </citation>
    <scope>NUCLEOTIDE SEQUENCE</scope>
    <source>
        <strain evidence="1">EC-137</strain>
    </source>
</reference>
<evidence type="ECO:0000313" key="1">
    <source>
        <dbReference type="EMBL" id="KAI0030724.1"/>
    </source>
</evidence>
<sequence length="216" mass="24687">MRKGSFINVCKMSMYVGQGSIERKRIPSSFRHRTLPHFTKDDFALEVRSLAENSYLHGLTLEEFSFHAITVREGVIDRAVNTAGTGYIQRRLVKVSTTQRFTMMADVTNRKNGFMVDVSQPDVDGRSEELQVFQINQRTASDLPPAYIVDTARDRWSRVRVVHRNDPSSKLRYLLARKVLDRVHGEVEGKFNQSVRGEPQREIWSAFRGGIGEPAT</sequence>
<proteinExistence type="predicted"/>
<reference evidence="1" key="1">
    <citation type="submission" date="2021-02" db="EMBL/GenBank/DDBJ databases">
        <authorList>
            <consortium name="DOE Joint Genome Institute"/>
            <person name="Ahrendt S."/>
            <person name="Looney B.P."/>
            <person name="Miyauchi S."/>
            <person name="Morin E."/>
            <person name="Drula E."/>
            <person name="Courty P.E."/>
            <person name="Chicoki N."/>
            <person name="Fauchery L."/>
            <person name="Kohler A."/>
            <person name="Kuo A."/>
            <person name="Labutti K."/>
            <person name="Pangilinan J."/>
            <person name="Lipzen A."/>
            <person name="Riley R."/>
            <person name="Andreopoulos W."/>
            <person name="He G."/>
            <person name="Johnson J."/>
            <person name="Barry K.W."/>
            <person name="Grigoriev I.V."/>
            <person name="Nagy L."/>
            <person name="Hibbett D."/>
            <person name="Henrissat B."/>
            <person name="Matheny P.B."/>
            <person name="Labbe J."/>
            <person name="Martin F."/>
        </authorList>
    </citation>
    <scope>NUCLEOTIDE SEQUENCE</scope>
    <source>
        <strain evidence="1">EC-137</strain>
    </source>
</reference>
<organism evidence="1 2">
    <name type="scientific">Vararia minispora EC-137</name>
    <dbReference type="NCBI Taxonomy" id="1314806"/>
    <lineage>
        <taxon>Eukaryota</taxon>
        <taxon>Fungi</taxon>
        <taxon>Dikarya</taxon>
        <taxon>Basidiomycota</taxon>
        <taxon>Agaricomycotina</taxon>
        <taxon>Agaricomycetes</taxon>
        <taxon>Russulales</taxon>
        <taxon>Lachnocladiaceae</taxon>
        <taxon>Vararia</taxon>
    </lineage>
</organism>
<gene>
    <name evidence="1" type="ORF">K488DRAFT_87493</name>
</gene>
<dbReference type="EMBL" id="MU273608">
    <property type="protein sequence ID" value="KAI0030724.1"/>
    <property type="molecule type" value="Genomic_DNA"/>
</dbReference>
<accession>A0ACB8QFY8</accession>